<proteinExistence type="predicted"/>
<name>A0A1G6MNV3_9ACTN</name>
<evidence type="ECO:0000313" key="3">
    <source>
        <dbReference type="Proteomes" id="UP000199416"/>
    </source>
</evidence>
<dbReference type="PROSITE" id="PS51186">
    <property type="entry name" value="GNAT"/>
    <property type="match status" value="1"/>
</dbReference>
<protein>
    <submittedName>
        <fullName evidence="2">Acetyltransferase (GNAT) family protein</fullName>
    </submittedName>
</protein>
<evidence type="ECO:0000259" key="1">
    <source>
        <dbReference type="PROSITE" id="PS51186"/>
    </source>
</evidence>
<evidence type="ECO:0000313" key="2">
    <source>
        <dbReference type="EMBL" id="SDC57209.1"/>
    </source>
</evidence>
<dbReference type="Pfam" id="PF00583">
    <property type="entry name" value="Acetyltransf_1"/>
    <property type="match status" value="1"/>
</dbReference>
<dbReference type="AlphaFoldDB" id="A0A1G6MNV3"/>
<reference evidence="3" key="1">
    <citation type="submission" date="2016-10" db="EMBL/GenBank/DDBJ databases">
        <authorList>
            <person name="Varghese N."/>
            <person name="Submissions S."/>
        </authorList>
    </citation>
    <scope>NUCLEOTIDE SEQUENCE [LARGE SCALE GENOMIC DNA]</scope>
    <source>
        <strain evidence="3">DSM 45421</strain>
    </source>
</reference>
<dbReference type="STRING" id="1190417.SAMN05660690_1956"/>
<organism evidence="2 3">
    <name type="scientific">Geodermatophilus telluris</name>
    <dbReference type="NCBI Taxonomy" id="1190417"/>
    <lineage>
        <taxon>Bacteria</taxon>
        <taxon>Bacillati</taxon>
        <taxon>Actinomycetota</taxon>
        <taxon>Actinomycetes</taxon>
        <taxon>Geodermatophilales</taxon>
        <taxon>Geodermatophilaceae</taxon>
        <taxon>Geodermatophilus</taxon>
    </lineage>
</organism>
<accession>A0A1G6MNV3</accession>
<dbReference type="InterPro" id="IPR016181">
    <property type="entry name" value="Acyl_CoA_acyltransferase"/>
</dbReference>
<gene>
    <name evidence="2" type="ORF">SAMN05660690_1956</name>
</gene>
<keyword evidence="2" id="KW-0808">Transferase</keyword>
<dbReference type="CDD" id="cd04301">
    <property type="entry name" value="NAT_SF"/>
    <property type="match status" value="1"/>
</dbReference>
<dbReference type="Gene3D" id="3.40.630.30">
    <property type="match status" value="1"/>
</dbReference>
<keyword evidence="3" id="KW-1185">Reference proteome</keyword>
<dbReference type="SUPFAM" id="SSF55729">
    <property type="entry name" value="Acyl-CoA N-acyltransferases (Nat)"/>
    <property type="match status" value="1"/>
</dbReference>
<dbReference type="RefSeq" id="WP_091365480.1">
    <property type="nucleotide sequence ID" value="NZ_FMZF01000002.1"/>
</dbReference>
<dbReference type="InterPro" id="IPR000182">
    <property type="entry name" value="GNAT_dom"/>
</dbReference>
<sequence length="184" mass="19246">MGPAEAAIASERLLRPGVPDSAAPGSAKVLLVRSAAPPLASSTLHLVPCGTDADWARYADARVAVEAGLGLDEPAARAMVAGLRARAARLPLQLWLAPGTDGDPVAAVAAFRLLADPATARLQEVDVFPGHRGAGRGDALLEAVRRLLVADGVTRLVLGADEDDWPLSWYRRRGFVPVARVPRA</sequence>
<dbReference type="Proteomes" id="UP000199416">
    <property type="component" value="Unassembled WGS sequence"/>
</dbReference>
<feature type="domain" description="N-acetyltransferase" evidence="1">
    <location>
        <begin position="44"/>
        <end position="184"/>
    </location>
</feature>
<dbReference type="OrthoDB" id="5638018at2"/>
<dbReference type="EMBL" id="FMZF01000002">
    <property type="protein sequence ID" value="SDC57209.1"/>
    <property type="molecule type" value="Genomic_DNA"/>
</dbReference>
<dbReference type="GO" id="GO:0016747">
    <property type="term" value="F:acyltransferase activity, transferring groups other than amino-acyl groups"/>
    <property type="evidence" value="ECO:0007669"/>
    <property type="project" value="InterPro"/>
</dbReference>